<feature type="transmembrane region" description="Helical" evidence="11">
    <location>
        <begin position="462"/>
        <end position="480"/>
    </location>
</feature>
<evidence type="ECO:0000256" key="9">
    <source>
        <dbReference type="ARBA" id="ARBA00023136"/>
    </source>
</evidence>
<dbReference type="PANTHER" id="PTHR42985:SF40">
    <property type="entry name" value="LD47995P-RELATED"/>
    <property type="match status" value="1"/>
</dbReference>
<dbReference type="EMBL" id="CP149822">
    <property type="protein sequence ID" value="WZN43037.1"/>
    <property type="molecule type" value="Genomic_DNA"/>
</dbReference>
<evidence type="ECO:0000256" key="4">
    <source>
        <dbReference type="ARBA" id="ARBA00022475"/>
    </source>
</evidence>
<keyword evidence="5 11" id="KW-0812">Transmembrane</keyword>
<feature type="transmembrane region" description="Helical" evidence="11">
    <location>
        <begin position="616"/>
        <end position="635"/>
    </location>
</feature>
<feature type="transmembrane region" description="Helical" evidence="11">
    <location>
        <begin position="394"/>
        <end position="411"/>
    </location>
</feature>
<evidence type="ECO:0000256" key="2">
    <source>
        <dbReference type="ARBA" id="ARBA00006434"/>
    </source>
</evidence>
<dbReference type="CDD" id="cd11495">
    <property type="entry name" value="SLC5sbd_NIS-like_u3"/>
    <property type="match status" value="1"/>
</dbReference>
<evidence type="ECO:0000256" key="3">
    <source>
        <dbReference type="ARBA" id="ARBA00022448"/>
    </source>
</evidence>
<organism evidence="12 13">
    <name type="scientific">Chitinophaga pollutisoli</name>
    <dbReference type="NCBI Taxonomy" id="3133966"/>
    <lineage>
        <taxon>Bacteria</taxon>
        <taxon>Pseudomonadati</taxon>
        <taxon>Bacteroidota</taxon>
        <taxon>Chitinophagia</taxon>
        <taxon>Chitinophagales</taxon>
        <taxon>Chitinophagaceae</taxon>
        <taxon>Chitinophaga</taxon>
    </lineage>
</organism>
<keyword evidence="10" id="KW-0739">Sodium transport</keyword>
<sequence>MRFIRDIRFMLTASLFFSWIHKGQAQQPNHIRWDVAAKLPSLPDGAPQPGVAGAFTGIHNNALLIAGGANFPDGMPWAGGAKAYRSEVYVMRGDTVTAFPLGKRLAYGASATIPDGVVCIGGENETGPLAQTFLLQWHGSQGRVVAKDLPPLPFPLTNATAAAIGSTVYVAGGENTERVSDAFLSIDLAAANPAWKTLTTIPKALSHSVMAAQSDGSKTKLYLLGGRARTDSGISELCSQAWSYDPARNQWSPIAPIRDNNGVTNLSAATAVSTGASYILVTGGDKGNIFRNIETLNAQIARAEGDELARLKTTKLNILEHHPGFNTDLLLYNTITDTWTVAGQLPFSPPVTATAVKWNGDIYIPSGEIRPGTRTTDVLKGSISKPSYFSTTDYIVLALYFLGMIAIGLWTSRHQHSTADYFKGGEKIPGWATGLSIFGAKLSAITFIGIPAKTYATDWSYFFLLMTIILCMPAVVRFFIPYYRKLGVTSSYEYLEKRFSYTVRSVSAGMYILLQLGRMGIVILLPAIALSVVTGIDVKLSILLMGAVSLFYTVLGGIEAVIWTEVVQVIILLAGALLALILIPMSLTSDTAAVTQTLEQYNKLKLFDFRFDFSSATFWVVIIGGFTLNLIQYGCDQTVVQRYLTTPDEQTAVKSLRLGAWLTLPSTIIFFAIGTLLFLFYRDHPGQVNMALDAQDTIFPWYIVTQLPAGVAGLVITAIFAAAMGSLNGSLNGVSTVFVNDFLRRLSPGKEDKYYLRSAKITTLLVGIAGTGIAWSMAEHGATSLWDQFNLILGLFTGGVGGLFVLGIFTRRATGAGAVAGFVVSAVIQVILLRFTSMHLLMYAFTGLASCVIAGYAWSLVFPKMQQIQGLTIHR</sequence>
<dbReference type="InterPro" id="IPR038377">
    <property type="entry name" value="Na/Glc_symporter_sf"/>
</dbReference>
<feature type="transmembrane region" description="Helical" evidence="11">
    <location>
        <begin position="656"/>
        <end position="681"/>
    </location>
</feature>
<evidence type="ECO:0000256" key="6">
    <source>
        <dbReference type="ARBA" id="ARBA00022989"/>
    </source>
</evidence>
<keyword evidence="8" id="KW-0406">Ion transport</keyword>
<comment type="subcellular location">
    <subcellularLocation>
        <location evidence="1">Cell membrane</location>
        <topology evidence="1">Multi-pass membrane protein</topology>
    </subcellularLocation>
</comment>
<dbReference type="PANTHER" id="PTHR42985">
    <property type="entry name" value="SODIUM-COUPLED MONOCARBOXYLATE TRANSPORTER"/>
    <property type="match status" value="1"/>
</dbReference>
<keyword evidence="7" id="KW-0915">Sodium</keyword>
<keyword evidence="4" id="KW-1003">Cell membrane</keyword>
<feature type="transmembrane region" description="Helical" evidence="11">
    <location>
        <begin position="431"/>
        <end position="450"/>
    </location>
</feature>
<reference evidence="13" key="1">
    <citation type="submission" date="2024-03" db="EMBL/GenBank/DDBJ databases">
        <title>Chitinophaga horti sp. nov., isolated from garden soil.</title>
        <authorList>
            <person name="Lee D.S."/>
            <person name="Han D.M."/>
            <person name="Baek J.H."/>
            <person name="Choi D.G."/>
            <person name="Jeon J.H."/>
            <person name="Jeon C.O."/>
        </authorList>
    </citation>
    <scope>NUCLEOTIDE SEQUENCE [LARGE SCALE GENOMIC DNA]</scope>
    <source>
        <strain evidence="13">GPA1</strain>
    </source>
</reference>
<evidence type="ECO:0000256" key="10">
    <source>
        <dbReference type="ARBA" id="ARBA00023201"/>
    </source>
</evidence>
<feature type="transmembrane region" description="Helical" evidence="11">
    <location>
        <begin position="754"/>
        <end position="777"/>
    </location>
</feature>
<evidence type="ECO:0000256" key="5">
    <source>
        <dbReference type="ARBA" id="ARBA00022692"/>
    </source>
</evidence>
<dbReference type="Proteomes" id="UP001485459">
    <property type="component" value="Chromosome"/>
</dbReference>
<dbReference type="Gene3D" id="2.120.10.80">
    <property type="entry name" value="Kelch-type beta propeller"/>
    <property type="match status" value="1"/>
</dbReference>
<accession>A0ABZ2YTX4</accession>
<dbReference type="RefSeq" id="WP_341837859.1">
    <property type="nucleotide sequence ID" value="NZ_CP149822.1"/>
</dbReference>
<feature type="transmembrane region" description="Helical" evidence="11">
    <location>
        <begin position="701"/>
        <end position="723"/>
    </location>
</feature>
<keyword evidence="6 11" id="KW-1133">Transmembrane helix</keyword>
<comment type="similarity">
    <text evidence="2">Belongs to the sodium:solute symporter (SSF) (TC 2.A.21) family.</text>
</comment>
<feature type="transmembrane region" description="Helical" evidence="11">
    <location>
        <begin position="569"/>
        <end position="587"/>
    </location>
</feature>
<protein>
    <submittedName>
        <fullName evidence="12">Sodium/solute symporter</fullName>
    </submittedName>
</protein>
<keyword evidence="13" id="KW-1185">Reference proteome</keyword>
<evidence type="ECO:0000256" key="1">
    <source>
        <dbReference type="ARBA" id="ARBA00004651"/>
    </source>
</evidence>
<proteinExistence type="inferred from homology"/>
<feature type="transmembrane region" description="Helical" evidence="11">
    <location>
        <begin position="501"/>
        <end position="528"/>
    </location>
</feature>
<dbReference type="PROSITE" id="PS50283">
    <property type="entry name" value="NA_SOLUT_SYMP_3"/>
    <property type="match status" value="1"/>
</dbReference>
<keyword evidence="9 11" id="KW-0472">Membrane</keyword>
<dbReference type="SUPFAM" id="SSF117281">
    <property type="entry name" value="Kelch motif"/>
    <property type="match status" value="1"/>
</dbReference>
<feature type="transmembrane region" description="Helical" evidence="11">
    <location>
        <begin position="789"/>
        <end position="809"/>
    </location>
</feature>
<gene>
    <name evidence="12" type="ORF">WJU16_08325</name>
</gene>
<dbReference type="InterPro" id="IPR015915">
    <property type="entry name" value="Kelch-typ_b-propeller"/>
</dbReference>
<feature type="transmembrane region" description="Helical" evidence="11">
    <location>
        <begin position="841"/>
        <end position="862"/>
    </location>
</feature>
<dbReference type="Gene3D" id="1.20.1730.10">
    <property type="entry name" value="Sodium/glucose cotransporter"/>
    <property type="match status" value="1"/>
</dbReference>
<dbReference type="Pfam" id="PF00474">
    <property type="entry name" value="SSF"/>
    <property type="match status" value="1"/>
</dbReference>
<name>A0ABZ2YTX4_9BACT</name>
<dbReference type="InterPro" id="IPR001734">
    <property type="entry name" value="Na/solute_symporter"/>
</dbReference>
<evidence type="ECO:0000256" key="11">
    <source>
        <dbReference type="SAM" id="Phobius"/>
    </source>
</evidence>
<evidence type="ECO:0000256" key="8">
    <source>
        <dbReference type="ARBA" id="ARBA00023065"/>
    </source>
</evidence>
<keyword evidence="3" id="KW-0813">Transport</keyword>
<evidence type="ECO:0000313" key="13">
    <source>
        <dbReference type="Proteomes" id="UP001485459"/>
    </source>
</evidence>
<feature type="transmembrane region" description="Helical" evidence="11">
    <location>
        <begin position="816"/>
        <end position="835"/>
    </location>
</feature>
<dbReference type="InterPro" id="IPR056734">
    <property type="entry name" value="NANM"/>
</dbReference>
<dbReference type="InterPro" id="IPR051163">
    <property type="entry name" value="Sodium:Solute_Symporter_SSF"/>
</dbReference>
<dbReference type="NCBIfam" id="TIGR00813">
    <property type="entry name" value="sss"/>
    <property type="match status" value="1"/>
</dbReference>
<evidence type="ECO:0000256" key="7">
    <source>
        <dbReference type="ARBA" id="ARBA00023053"/>
    </source>
</evidence>
<dbReference type="Pfam" id="PF24996">
    <property type="entry name" value="NANM"/>
    <property type="match status" value="2"/>
</dbReference>
<evidence type="ECO:0000313" key="12">
    <source>
        <dbReference type="EMBL" id="WZN43037.1"/>
    </source>
</evidence>
<feature type="transmembrane region" description="Helical" evidence="11">
    <location>
        <begin position="540"/>
        <end position="562"/>
    </location>
</feature>